<gene>
    <name evidence="2" type="ORF">S01H1_49844</name>
</gene>
<dbReference type="Gene3D" id="3.40.50.20">
    <property type="match status" value="1"/>
</dbReference>
<dbReference type="Pfam" id="PF00132">
    <property type="entry name" value="Hexapep"/>
    <property type="match status" value="1"/>
</dbReference>
<dbReference type="InterPro" id="IPR050179">
    <property type="entry name" value="Trans_hexapeptide_repeat"/>
</dbReference>
<name>X0WQJ9_9ZZZZ</name>
<feature type="domain" description="PglD N-terminal" evidence="1">
    <location>
        <begin position="3"/>
        <end position="70"/>
    </location>
</feature>
<dbReference type="NCBIfam" id="TIGR03570">
    <property type="entry name" value="NeuD_NnaD"/>
    <property type="match status" value="1"/>
</dbReference>
<accession>X0WQJ9</accession>
<evidence type="ECO:0000313" key="2">
    <source>
        <dbReference type="EMBL" id="GAG25457.1"/>
    </source>
</evidence>
<sequence length="215" mass="22737">MDKIVVIGGGGHAKVVISLLKKRRDYKICGYVDVIDKGSILDVSYLGDDSVLPDLLERNEVSNVVIGIGDTGSAFLRMSLIEKALRMGFSFPAIISPQAVVNEDVTFGEGTVVMDGVVVNSGTKIGRFAIINTRSSIDHDCVIGDFVHIGPGAVLCGGVRVEYNSFIGAGAVVTQYKKIGEQCIIGSGAAVVDDCVSGGIYLGVKAQRTKEIQNR</sequence>
<proteinExistence type="predicted"/>
<organism evidence="2">
    <name type="scientific">marine sediment metagenome</name>
    <dbReference type="NCBI Taxonomy" id="412755"/>
    <lineage>
        <taxon>unclassified sequences</taxon>
        <taxon>metagenomes</taxon>
        <taxon>ecological metagenomes</taxon>
    </lineage>
</organism>
<dbReference type="PANTHER" id="PTHR43300">
    <property type="entry name" value="ACETYLTRANSFERASE"/>
    <property type="match status" value="1"/>
</dbReference>
<reference evidence="2" key="1">
    <citation type="journal article" date="2014" name="Front. Microbiol.">
        <title>High frequency of phylogenetically diverse reductive dehalogenase-homologous genes in deep subseafloor sedimentary metagenomes.</title>
        <authorList>
            <person name="Kawai M."/>
            <person name="Futagami T."/>
            <person name="Toyoda A."/>
            <person name="Takaki Y."/>
            <person name="Nishi S."/>
            <person name="Hori S."/>
            <person name="Arai W."/>
            <person name="Tsubouchi T."/>
            <person name="Morono Y."/>
            <person name="Uchiyama I."/>
            <person name="Ito T."/>
            <person name="Fujiyama A."/>
            <person name="Inagaki F."/>
            <person name="Takami H."/>
        </authorList>
    </citation>
    <scope>NUCLEOTIDE SEQUENCE</scope>
    <source>
        <strain evidence="2">Expedition CK06-06</strain>
    </source>
</reference>
<dbReference type="PANTHER" id="PTHR43300:SF7">
    <property type="entry name" value="UDP-N-ACETYLBACILLOSAMINE N-ACETYLTRANSFERASE"/>
    <property type="match status" value="1"/>
</dbReference>
<dbReference type="AlphaFoldDB" id="X0WQJ9"/>
<dbReference type="CDD" id="cd03360">
    <property type="entry name" value="LbH_AT_putative"/>
    <property type="match status" value="1"/>
</dbReference>
<dbReference type="Gene3D" id="2.160.10.10">
    <property type="entry name" value="Hexapeptide repeat proteins"/>
    <property type="match status" value="1"/>
</dbReference>
<dbReference type="EMBL" id="BARS01032085">
    <property type="protein sequence ID" value="GAG25457.1"/>
    <property type="molecule type" value="Genomic_DNA"/>
</dbReference>
<comment type="caution">
    <text evidence="2">The sequence shown here is derived from an EMBL/GenBank/DDBJ whole genome shotgun (WGS) entry which is preliminary data.</text>
</comment>
<dbReference type="InterPro" id="IPR020019">
    <property type="entry name" value="AcTrfase_PglD-like"/>
</dbReference>
<dbReference type="InterPro" id="IPR041561">
    <property type="entry name" value="PglD_N"/>
</dbReference>
<dbReference type="InterPro" id="IPR001451">
    <property type="entry name" value="Hexapep"/>
</dbReference>
<dbReference type="Pfam" id="PF17836">
    <property type="entry name" value="PglD_N"/>
    <property type="match status" value="1"/>
</dbReference>
<dbReference type="InterPro" id="IPR011004">
    <property type="entry name" value="Trimer_LpxA-like_sf"/>
</dbReference>
<protein>
    <recommendedName>
        <fullName evidence="1">PglD N-terminal domain-containing protein</fullName>
    </recommendedName>
</protein>
<evidence type="ECO:0000259" key="1">
    <source>
        <dbReference type="Pfam" id="PF17836"/>
    </source>
</evidence>
<dbReference type="SUPFAM" id="SSF51161">
    <property type="entry name" value="Trimeric LpxA-like enzymes"/>
    <property type="match status" value="1"/>
</dbReference>